<name>A0ABD5YY74_9EURY</name>
<reference evidence="4 5" key="1">
    <citation type="journal article" date="2019" name="Int. J. Syst. Evol. Microbiol.">
        <title>The Global Catalogue of Microorganisms (GCM) 10K type strain sequencing project: providing services to taxonomists for standard genome sequencing and annotation.</title>
        <authorList>
            <consortium name="The Broad Institute Genomics Platform"/>
            <consortium name="The Broad Institute Genome Sequencing Center for Infectious Disease"/>
            <person name="Wu L."/>
            <person name="Ma J."/>
        </authorList>
    </citation>
    <scope>NUCLEOTIDE SEQUENCE [LARGE SCALE GENOMIC DNA]</scope>
    <source>
        <strain evidence="4 5">RDMS1</strain>
    </source>
</reference>
<comment type="caution">
    <text evidence="4">The sequence shown here is derived from an EMBL/GenBank/DDBJ whole genome shotgun (WGS) entry which is preliminary data.</text>
</comment>
<proteinExistence type="inferred from homology"/>
<dbReference type="GO" id="GO:0016491">
    <property type="term" value="F:oxidoreductase activity"/>
    <property type="evidence" value="ECO:0007669"/>
    <property type="project" value="UniProtKB-KW"/>
</dbReference>
<evidence type="ECO:0000256" key="2">
    <source>
        <dbReference type="ARBA" id="ARBA00023002"/>
    </source>
</evidence>
<sequence length="83" mass="8558">MVNIGSLVGAGGPNRGQASYATSKVAIASITTVMAMELADHDIRCNVIHPGAIDTPILAAFADESEDESSERTIDGVGLQIDT</sequence>
<dbReference type="PROSITE" id="PS00061">
    <property type="entry name" value="ADH_SHORT"/>
    <property type="match status" value="1"/>
</dbReference>
<organism evidence="4 5">
    <name type="scientific">Halocatena marina</name>
    <dbReference type="NCBI Taxonomy" id="2934937"/>
    <lineage>
        <taxon>Archaea</taxon>
        <taxon>Methanobacteriati</taxon>
        <taxon>Methanobacteriota</taxon>
        <taxon>Stenosarchaea group</taxon>
        <taxon>Halobacteria</taxon>
        <taxon>Halobacteriales</taxon>
        <taxon>Natronomonadaceae</taxon>
        <taxon>Halocatena</taxon>
    </lineage>
</organism>
<dbReference type="PRINTS" id="PR00081">
    <property type="entry name" value="GDHRDH"/>
</dbReference>
<gene>
    <name evidence="4" type="ORF">ACFQL7_26350</name>
</gene>
<comment type="similarity">
    <text evidence="1">Belongs to the short-chain dehydrogenases/reductases (SDR) family.</text>
</comment>
<dbReference type="EMBL" id="JBHTAX010000006">
    <property type="protein sequence ID" value="MFC7192962.1"/>
    <property type="molecule type" value="Genomic_DNA"/>
</dbReference>
<dbReference type="Gene3D" id="3.40.50.720">
    <property type="entry name" value="NAD(P)-binding Rossmann-like Domain"/>
    <property type="match status" value="1"/>
</dbReference>
<keyword evidence="5" id="KW-1185">Reference proteome</keyword>
<feature type="region of interest" description="Disordered" evidence="3">
    <location>
        <begin position="64"/>
        <end position="83"/>
    </location>
</feature>
<protein>
    <submittedName>
        <fullName evidence="4">SDR family NAD(P)-dependent oxidoreductase</fullName>
    </submittedName>
</protein>
<evidence type="ECO:0000313" key="5">
    <source>
        <dbReference type="Proteomes" id="UP001596417"/>
    </source>
</evidence>
<dbReference type="Pfam" id="PF00106">
    <property type="entry name" value="adh_short"/>
    <property type="match status" value="1"/>
</dbReference>
<dbReference type="InterPro" id="IPR036291">
    <property type="entry name" value="NAD(P)-bd_dom_sf"/>
</dbReference>
<dbReference type="PANTHER" id="PTHR24321:SF8">
    <property type="entry name" value="ESTRADIOL 17-BETA-DEHYDROGENASE 8-RELATED"/>
    <property type="match status" value="1"/>
</dbReference>
<dbReference type="PANTHER" id="PTHR24321">
    <property type="entry name" value="DEHYDROGENASES, SHORT CHAIN"/>
    <property type="match status" value="1"/>
</dbReference>
<dbReference type="SUPFAM" id="SSF51735">
    <property type="entry name" value="NAD(P)-binding Rossmann-fold domains"/>
    <property type="match status" value="1"/>
</dbReference>
<keyword evidence="2" id="KW-0560">Oxidoreductase</keyword>
<evidence type="ECO:0000256" key="1">
    <source>
        <dbReference type="ARBA" id="ARBA00006484"/>
    </source>
</evidence>
<evidence type="ECO:0000256" key="3">
    <source>
        <dbReference type="SAM" id="MobiDB-lite"/>
    </source>
</evidence>
<accession>A0ABD5YY74</accession>
<dbReference type="CDD" id="cd05233">
    <property type="entry name" value="SDR_c"/>
    <property type="match status" value="1"/>
</dbReference>
<dbReference type="InterPro" id="IPR002347">
    <property type="entry name" value="SDR_fam"/>
</dbReference>
<dbReference type="Proteomes" id="UP001596417">
    <property type="component" value="Unassembled WGS sequence"/>
</dbReference>
<dbReference type="AlphaFoldDB" id="A0ABD5YY74"/>
<evidence type="ECO:0000313" key="4">
    <source>
        <dbReference type="EMBL" id="MFC7192962.1"/>
    </source>
</evidence>
<dbReference type="RefSeq" id="WP_390206974.1">
    <property type="nucleotide sequence ID" value="NZ_JBHSZC010000005.1"/>
</dbReference>
<dbReference type="InterPro" id="IPR020904">
    <property type="entry name" value="Sc_DH/Rdtase_CS"/>
</dbReference>